<feature type="repeat" description="ANK" evidence="3">
    <location>
        <begin position="129"/>
        <end position="161"/>
    </location>
</feature>
<evidence type="ECO:0000256" key="4">
    <source>
        <dbReference type="SAM" id="Coils"/>
    </source>
</evidence>
<dbReference type="PROSITE" id="PS50088">
    <property type="entry name" value="ANK_REPEAT"/>
    <property type="match status" value="2"/>
</dbReference>
<dbReference type="GeneID" id="10028448"/>
<keyword evidence="1" id="KW-0677">Repeat</keyword>
<keyword evidence="2 3" id="KW-0040">ANK repeat</keyword>
<feature type="domain" description="Single-strand DNA deaminase toxin A-like C-terminal" evidence="5">
    <location>
        <begin position="314"/>
        <end position="372"/>
    </location>
</feature>
<dbReference type="eggNOG" id="KOG4177">
    <property type="taxonomic scope" value="Eukaryota"/>
</dbReference>
<dbReference type="Pfam" id="PF24120">
    <property type="entry name" value="SsdA_C"/>
    <property type="match status" value="1"/>
</dbReference>
<gene>
    <name evidence="6" type="ORF">MGYG_05757</name>
</gene>
<dbReference type="HOGENOM" id="CLU_042425_0_0_1"/>
<evidence type="ECO:0000256" key="2">
    <source>
        <dbReference type="ARBA" id="ARBA00023043"/>
    </source>
</evidence>
<feature type="coiled-coil region" evidence="4">
    <location>
        <begin position="439"/>
        <end position="492"/>
    </location>
</feature>
<dbReference type="InterPro" id="IPR036770">
    <property type="entry name" value="Ankyrin_rpt-contain_sf"/>
</dbReference>
<organism evidence="7">
    <name type="scientific">Arthroderma gypseum (strain ATCC MYA-4604 / CBS 118893)</name>
    <name type="common">Microsporum gypseum</name>
    <dbReference type="NCBI Taxonomy" id="535722"/>
    <lineage>
        <taxon>Eukaryota</taxon>
        <taxon>Fungi</taxon>
        <taxon>Dikarya</taxon>
        <taxon>Ascomycota</taxon>
        <taxon>Pezizomycotina</taxon>
        <taxon>Eurotiomycetes</taxon>
        <taxon>Eurotiomycetidae</taxon>
        <taxon>Onygenales</taxon>
        <taxon>Arthrodermataceae</taxon>
        <taxon>Nannizzia</taxon>
    </lineage>
</organism>
<sequence length="540" mass="60579">MVSTGKGLRHDFHIVATQTLTYAASLPTMRARLHMKSTKKGRGSLSYDFTSKVKVTGGHEVKGGENDQNLYRDSCEMITIDMRHGSESPEDERFHSAISDCVNGGTEAVREYLKTSSEAQLFLHGRDREGKATLICAAEGKSPSMVSLLLEHGADVNAVDLNGRSPLMEAALWGRLDTVKLLLENAADKGLQDTENHSAIDLARPTQRNRRERYTRSGGDLSPLCSREPLVREDTFKRDIDRQSIVHLLGGEGMRSKNVFGSPPMLSRCKDYSFRRSPGSSSIVLQGPIASYPVTTEWKTVACLERGGRFASVAAMSGWSHDQRPQVRVSGRQWTDEVLYISQLVNHTLARDDRDRGHPGQFNACHAEKQLIAYFIDHHIFLPRDITPSSELREKISLVERQHEAFYLYSPTGRELSSLRARVQDLETKLFDADHVSPKEREERKIKALESALRSAEEQFKRLSGRPHGQQILDLERQLDALSQQQARHEKLACMFEKRPPASLSEAVILASSPICNDCLEFKNKANQFFGMSLQLFAAC</sequence>
<keyword evidence="7" id="KW-1185">Reference proteome</keyword>
<dbReference type="OMA" id="ANERREH"/>
<keyword evidence="4" id="KW-0175">Coiled coil</keyword>
<name>E4UXM4_ARTGP</name>
<reference evidence="7" key="1">
    <citation type="journal article" date="2012" name="MBio">
        <title>Comparative genome analysis of Trichophyton rubrum and related dermatophytes reveals candidate genes involved in infection.</title>
        <authorList>
            <person name="Martinez D.A."/>
            <person name="Oliver B.G."/>
            <person name="Graeser Y."/>
            <person name="Goldberg J.M."/>
            <person name="Li W."/>
            <person name="Martinez-Rossi N.M."/>
            <person name="Monod M."/>
            <person name="Shelest E."/>
            <person name="Barton R.C."/>
            <person name="Birch E."/>
            <person name="Brakhage A.A."/>
            <person name="Chen Z."/>
            <person name="Gurr S.J."/>
            <person name="Heiman D."/>
            <person name="Heitman J."/>
            <person name="Kosti I."/>
            <person name="Rossi A."/>
            <person name="Saif S."/>
            <person name="Samalova M."/>
            <person name="Saunders C.W."/>
            <person name="Shea T."/>
            <person name="Summerbell R.C."/>
            <person name="Xu J."/>
            <person name="Young S."/>
            <person name="Zeng Q."/>
            <person name="Birren B.W."/>
            <person name="Cuomo C.A."/>
            <person name="White T.C."/>
        </authorList>
    </citation>
    <scope>NUCLEOTIDE SEQUENCE [LARGE SCALE GENOMIC DNA]</scope>
    <source>
        <strain evidence="7">ATCC MYA-4604 / CBS 118893</strain>
    </source>
</reference>
<dbReference type="PANTHER" id="PTHR24171:SF8">
    <property type="entry name" value="BRCA1-ASSOCIATED RING DOMAIN PROTEIN 1"/>
    <property type="match status" value="1"/>
</dbReference>
<dbReference type="PANTHER" id="PTHR24171">
    <property type="entry name" value="ANKYRIN REPEAT DOMAIN-CONTAINING PROTEIN 39-RELATED"/>
    <property type="match status" value="1"/>
</dbReference>
<dbReference type="GO" id="GO:0085020">
    <property type="term" value="P:protein K6-linked ubiquitination"/>
    <property type="evidence" value="ECO:0007669"/>
    <property type="project" value="TreeGrafter"/>
</dbReference>
<dbReference type="EMBL" id="DS989825">
    <property type="protein sequence ID" value="EFR02758.1"/>
    <property type="molecule type" value="Genomic_DNA"/>
</dbReference>
<dbReference type="GO" id="GO:0004842">
    <property type="term" value="F:ubiquitin-protein transferase activity"/>
    <property type="evidence" value="ECO:0007669"/>
    <property type="project" value="TreeGrafter"/>
</dbReference>
<dbReference type="InParanoid" id="E4UXM4"/>
<dbReference type="SUPFAM" id="SSF48403">
    <property type="entry name" value="Ankyrin repeat"/>
    <property type="match status" value="1"/>
</dbReference>
<dbReference type="Proteomes" id="UP000002669">
    <property type="component" value="Unassembled WGS sequence"/>
</dbReference>
<dbReference type="AlphaFoldDB" id="E4UXM4"/>
<dbReference type="VEuPathDB" id="FungiDB:MGYG_05757"/>
<dbReference type="SMART" id="SM00248">
    <property type="entry name" value="ANK"/>
    <property type="match status" value="2"/>
</dbReference>
<evidence type="ECO:0000259" key="5">
    <source>
        <dbReference type="Pfam" id="PF24120"/>
    </source>
</evidence>
<dbReference type="OrthoDB" id="341259at2759"/>
<dbReference type="Gene3D" id="1.25.40.20">
    <property type="entry name" value="Ankyrin repeat-containing domain"/>
    <property type="match status" value="1"/>
</dbReference>
<evidence type="ECO:0000256" key="1">
    <source>
        <dbReference type="ARBA" id="ARBA00022737"/>
    </source>
</evidence>
<dbReference type="PROSITE" id="PS50297">
    <property type="entry name" value="ANK_REP_REGION"/>
    <property type="match status" value="2"/>
</dbReference>
<accession>E4UXM4</accession>
<dbReference type="RefSeq" id="XP_003173169.1">
    <property type="nucleotide sequence ID" value="XM_003173121.1"/>
</dbReference>
<proteinExistence type="predicted"/>
<dbReference type="STRING" id="535722.E4UXM4"/>
<dbReference type="Pfam" id="PF12796">
    <property type="entry name" value="Ank_2"/>
    <property type="match status" value="1"/>
</dbReference>
<evidence type="ECO:0000313" key="6">
    <source>
        <dbReference type="EMBL" id="EFR02758.1"/>
    </source>
</evidence>
<protein>
    <submittedName>
        <fullName evidence="6">Ankyrin repeat protein</fullName>
    </submittedName>
</protein>
<evidence type="ECO:0000313" key="7">
    <source>
        <dbReference type="Proteomes" id="UP000002669"/>
    </source>
</evidence>
<dbReference type="InterPro" id="IPR002110">
    <property type="entry name" value="Ankyrin_rpt"/>
</dbReference>
<feature type="repeat" description="ANK" evidence="3">
    <location>
        <begin position="162"/>
        <end position="194"/>
    </location>
</feature>
<dbReference type="InterPro" id="IPR057517">
    <property type="entry name" value="SsdA-like_C"/>
</dbReference>
<evidence type="ECO:0000256" key="3">
    <source>
        <dbReference type="PROSITE-ProRule" id="PRU00023"/>
    </source>
</evidence>